<name>A0A9P0GB73_9CUCU</name>
<dbReference type="PANTHER" id="PTHR10773:SF19">
    <property type="match status" value="1"/>
</dbReference>
<accession>A0A9P0GB73</accession>
<dbReference type="EMBL" id="OV651826">
    <property type="protein sequence ID" value="CAH1103207.1"/>
    <property type="molecule type" value="Genomic_DNA"/>
</dbReference>
<gene>
    <name evidence="1" type="ORF">PSYICH_LOCUS4578</name>
</gene>
<reference evidence="1" key="1">
    <citation type="submission" date="2022-01" db="EMBL/GenBank/DDBJ databases">
        <authorList>
            <person name="King R."/>
        </authorList>
    </citation>
    <scope>NUCLEOTIDE SEQUENCE</scope>
</reference>
<dbReference type="PANTHER" id="PTHR10773">
    <property type="entry name" value="DNA-DIRECTED RNA POLYMERASES I, II, AND III SUBUNIT RPABC2"/>
    <property type="match status" value="1"/>
</dbReference>
<evidence type="ECO:0000313" key="1">
    <source>
        <dbReference type="EMBL" id="CAH1103207.1"/>
    </source>
</evidence>
<dbReference type="Proteomes" id="UP001153636">
    <property type="component" value="Chromosome 14"/>
</dbReference>
<organism evidence="1 2">
    <name type="scientific">Psylliodes chrysocephalus</name>
    <dbReference type="NCBI Taxonomy" id="3402493"/>
    <lineage>
        <taxon>Eukaryota</taxon>
        <taxon>Metazoa</taxon>
        <taxon>Ecdysozoa</taxon>
        <taxon>Arthropoda</taxon>
        <taxon>Hexapoda</taxon>
        <taxon>Insecta</taxon>
        <taxon>Pterygota</taxon>
        <taxon>Neoptera</taxon>
        <taxon>Endopterygota</taxon>
        <taxon>Coleoptera</taxon>
        <taxon>Polyphaga</taxon>
        <taxon>Cucujiformia</taxon>
        <taxon>Chrysomeloidea</taxon>
        <taxon>Chrysomelidae</taxon>
        <taxon>Galerucinae</taxon>
        <taxon>Alticini</taxon>
        <taxon>Psylliodes</taxon>
    </lineage>
</organism>
<sequence length="104" mass="11644">MAGKHYQAKSKDKEDAKIDKSFDLQQVLATPHIQTNIMFYKRQISVYNLTIFDGAVGAHNFLWDETTGGRGANQNGSCLFKYLTTLPAETPNNNTALEKYTNAI</sequence>
<evidence type="ECO:0000313" key="2">
    <source>
        <dbReference type="Proteomes" id="UP001153636"/>
    </source>
</evidence>
<proteinExistence type="predicted"/>
<keyword evidence="2" id="KW-1185">Reference proteome</keyword>
<dbReference type="OrthoDB" id="6754977at2759"/>
<protein>
    <submittedName>
        <fullName evidence="1">Uncharacterized protein</fullName>
    </submittedName>
</protein>
<dbReference type="AlphaFoldDB" id="A0A9P0GB73"/>